<evidence type="ECO:0000256" key="2">
    <source>
        <dbReference type="ARBA" id="ARBA00023125"/>
    </source>
</evidence>
<dbReference type="RefSeq" id="WP_285674788.1">
    <property type="nucleotide sequence ID" value="NZ_BSYI01000065.1"/>
</dbReference>
<dbReference type="InterPro" id="IPR050679">
    <property type="entry name" value="Bact_HTH_transcr_reg"/>
</dbReference>
<feature type="domain" description="HTH gntR-type" evidence="4">
    <location>
        <begin position="23"/>
        <end position="91"/>
    </location>
</feature>
<keyword evidence="6" id="KW-1185">Reference proteome</keyword>
<protein>
    <submittedName>
        <fullName evidence="5">GntR family transcriptional regulator</fullName>
    </submittedName>
</protein>
<evidence type="ECO:0000256" key="3">
    <source>
        <dbReference type="ARBA" id="ARBA00023163"/>
    </source>
</evidence>
<dbReference type="SUPFAM" id="SSF46785">
    <property type="entry name" value="Winged helix' DNA-binding domain"/>
    <property type="match status" value="1"/>
</dbReference>
<dbReference type="SUPFAM" id="SSF64288">
    <property type="entry name" value="Chorismate lyase-like"/>
    <property type="match status" value="1"/>
</dbReference>
<dbReference type="Proteomes" id="UP001239909">
    <property type="component" value="Unassembled WGS sequence"/>
</dbReference>
<dbReference type="PANTHER" id="PTHR44846">
    <property type="entry name" value="MANNOSYL-D-GLYCERATE TRANSPORT/METABOLISM SYSTEM REPRESSOR MNGR-RELATED"/>
    <property type="match status" value="1"/>
</dbReference>
<evidence type="ECO:0000256" key="1">
    <source>
        <dbReference type="ARBA" id="ARBA00023015"/>
    </source>
</evidence>
<dbReference type="Gene3D" id="1.10.10.10">
    <property type="entry name" value="Winged helix-like DNA-binding domain superfamily/Winged helix DNA-binding domain"/>
    <property type="match status" value="1"/>
</dbReference>
<dbReference type="Gene3D" id="3.40.1410.10">
    <property type="entry name" value="Chorismate lyase-like"/>
    <property type="match status" value="1"/>
</dbReference>
<comment type="caution">
    <text evidence="5">The sequence shown here is derived from an EMBL/GenBank/DDBJ whole genome shotgun (WGS) entry which is preliminary data.</text>
</comment>
<evidence type="ECO:0000259" key="4">
    <source>
        <dbReference type="PROSITE" id="PS50949"/>
    </source>
</evidence>
<keyword evidence="1" id="KW-0805">Transcription regulation</keyword>
<dbReference type="InterPro" id="IPR036390">
    <property type="entry name" value="WH_DNA-bd_sf"/>
</dbReference>
<dbReference type="InterPro" id="IPR028978">
    <property type="entry name" value="Chorismate_lyase_/UTRA_dom_sf"/>
</dbReference>
<dbReference type="Pfam" id="PF00392">
    <property type="entry name" value="GntR"/>
    <property type="match status" value="1"/>
</dbReference>
<dbReference type="PROSITE" id="PS50949">
    <property type="entry name" value="HTH_GNTR"/>
    <property type="match status" value="1"/>
</dbReference>
<evidence type="ECO:0000313" key="5">
    <source>
        <dbReference type="EMBL" id="GMG85435.1"/>
    </source>
</evidence>
<dbReference type="PANTHER" id="PTHR44846:SF1">
    <property type="entry name" value="MANNOSYL-D-GLYCERATE TRANSPORT_METABOLISM SYSTEM REPRESSOR MNGR-RELATED"/>
    <property type="match status" value="1"/>
</dbReference>
<keyword evidence="2" id="KW-0238">DNA-binding</keyword>
<gene>
    <name evidence="5" type="ORF">LNKW23_46550</name>
</gene>
<dbReference type="CDD" id="cd07377">
    <property type="entry name" value="WHTH_GntR"/>
    <property type="match status" value="1"/>
</dbReference>
<dbReference type="InterPro" id="IPR011663">
    <property type="entry name" value="UTRA"/>
</dbReference>
<organism evidence="5 6">
    <name type="scientific">Paralimibaculum aggregatum</name>
    <dbReference type="NCBI Taxonomy" id="3036245"/>
    <lineage>
        <taxon>Bacteria</taxon>
        <taxon>Pseudomonadati</taxon>
        <taxon>Pseudomonadota</taxon>
        <taxon>Alphaproteobacteria</taxon>
        <taxon>Rhodobacterales</taxon>
        <taxon>Paracoccaceae</taxon>
        <taxon>Paralimibaculum</taxon>
    </lineage>
</organism>
<proteinExistence type="predicted"/>
<dbReference type="InterPro" id="IPR036388">
    <property type="entry name" value="WH-like_DNA-bd_sf"/>
</dbReference>
<dbReference type="EMBL" id="BSYI01000065">
    <property type="protein sequence ID" value="GMG85435.1"/>
    <property type="molecule type" value="Genomic_DNA"/>
</dbReference>
<reference evidence="5 6" key="1">
    <citation type="submission" date="2023-04" db="EMBL/GenBank/DDBJ databases">
        <title>Marinoamorphus aggregata gen. nov., sp. Nov., isolate from tissue of brittle star Ophioplocus japonicus.</title>
        <authorList>
            <person name="Kawano K."/>
            <person name="Sawayama S."/>
            <person name="Nakagawa S."/>
        </authorList>
    </citation>
    <scope>NUCLEOTIDE SEQUENCE [LARGE SCALE GENOMIC DNA]</scope>
    <source>
        <strain evidence="5 6">NKW23</strain>
    </source>
</reference>
<accession>A0ABQ6LTK6</accession>
<evidence type="ECO:0000313" key="6">
    <source>
        <dbReference type="Proteomes" id="UP001239909"/>
    </source>
</evidence>
<dbReference type="Pfam" id="PF07702">
    <property type="entry name" value="UTRA"/>
    <property type="match status" value="1"/>
</dbReference>
<sequence>MGDAADELAAEFVRRYWSEEEHLPKHERLRLAFADSISDGFWKPGTRLPTEAELVQVTPCSLGTVQRALRALSDEGLIERRRGSGSVVADVGPRIADPWHIRYVDPSGSGLPYYPVETRVVARRLITDRGPWSEPLGQGAGRVVKIDRIFTVDQRIEIYSEFYALEGRFPDLEQIALAQLDGINFKRMLAKAHRIPFHRIRQRLRFAVPPPHVAPHVSNGPGGAVPVLSGVALALNGEANYYQDFHLPLDEGELDLGFATKT</sequence>
<dbReference type="InterPro" id="IPR000524">
    <property type="entry name" value="Tscrpt_reg_HTH_GntR"/>
</dbReference>
<keyword evidence="3" id="KW-0804">Transcription</keyword>
<name>A0ABQ6LTK6_9RHOB</name>
<dbReference type="SMART" id="SM00345">
    <property type="entry name" value="HTH_GNTR"/>
    <property type="match status" value="1"/>
</dbReference>